<organism evidence="2 3">
    <name type="scientific">Prorocentrum cordatum</name>
    <dbReference type="NCBI Taxonomy" id="2364126"/>
    <lineage>
        <taxon>Eukaryota</taxon>
        <taxon>Sar</taxon>
        <taxon>Alveolata</taxon>
        <taxon>Dinophyceae</taxon>
        <taxon>Prorocentrales</taxon>
        <taxon>Prorocentraceae</taxon>
        <taxon>Prorocentrum</taxon>
    </lineage>
</organism>
<feature type="compositionally biased region" description="Gly residues" evidence="1">
    <location>
        <begin position="62"/>
        <end position="74"/>
    </location>
</feature>
<dbReference type="Proteomes" id="UP001189429">
    <property type="component" value="Unassembled WGS sequence"/>
</dbReference>
<keyword evidence="3" id="KW-1185">Reference proteome</keyword>
<sequence>RYALGAGPAAAAACRRSAGSAGPHPQQQRSPCAAKRRECGRGAERCGGGSAAGRAGAAAQVDGGGRPEQQGAGGAHPDKGPDAEGGRGLRRAGGRVPRLGGGGPVRRGQAAAQRGQPLRRRRAPLRRRRGPHDQPPLQLLQGGAGRGRRRAGRGPEPARPEPVLPRLLPRPHGAALAAPRARLPPLAPGRDRGQL</sequence>
<feature type="non-terminal residue" evidence="2">
    <location>
        <position position="1"/>
    </location>
</feature>
<feature type="compositionally biased region" description="Basic and acidic residues" evidence="1">
    <location>
        <begin position="35"/>
        <end position="44"/>
    </location>
</feature>
<proteinExistence type="predicted"/>
<feature type="compositionally biased region" description="Low complexity" evidence="1">
    <location>
        <begin position="1"/>
        <end position="23"/>
    </location>
</feature>
<feature type="compositionally biased region" description="Basic residues" evidence="1">
    <location>
        <begin position="117"/>
        <end position="130"/>
    </location>
</feature>
<feature type="compositionally biased region" description="Low complexity" evidence="1">
    <location>
        <begin position="164"/>
        <end position="184"/>
    </location>
</feature>
<evidence type="ECO:0000256" key="1">
    <source>
        <dbReference type="SAM" id="MobiDB-lite"/>
    </source>
</evidence>
<gene>
    <name evidence="2" type="ORF">PCOR1329_LOCUS46466</name>
</gene>
<evidence type="ECO:0000313" key="2">
    <source>
        <dbReference type="EMBL" id="CAK0855953.1"/>
    </source>
</evidence>
<accession>A0ABN9U9J6</accession>
<evidence type="ECO:0000313" key="3">
    <source>
        <dbReference type="Proteomes" id="UP001189429"/>
    </source>
</evidence>
<feature type="compositionally biased region" description="Basic and acidic residues" evidence="1">
    <location>
        <begin position="76"/>
        <end position="87"/>
    </location>
</feature>
<reference evidence="2" key="1">
    <citation type="submission" date="2023-10" db="EMBL/GenBank/DDBJ databases">
        <authorList>
            <person name="Chen Y."/>
            <person name="Shah S."/>
            <person name="Dougan E. K."/>
            <person name="Thang M."/>
            <person name="Chan C."/>
        </authorList>
    </citation>
    <scope>NUCLEOTIDE SEQUENCE [LARGE SCALE GENOMIC DNA]</scope>
</reference>
<dbReference type="EMBL" id="CAUYUJ010015590">
    <property type="protein sequence ID" value="CAK0855953.1"/>
    <property type="molecule type" value="Genomic_DNA"/>
</dbReference>
<protein>
    <submittedName>
        <fullName evidence="2">Uncharacterized protein</fullName>
    </submittedName>
</protein>
<feature type="region of interest" description="Disordered" evidence="1">
    <location>
        <begin position="1"/>
        <end position="195"/>
    </location>
</feature>
<name>A0ABN9U9J6_9DINO</name>
<comment type="caution">
    <text evidence="2">The sequence shown here is derived from an EMBL/GenBank/DDBJ whole genome shotgun (WGS) entry which is preliminary data.</text>
</comment>
<feature type="compositionally biased region" description="Low complexity" evidence="1">
    <location>
        <begin position="52"/>
        <end position="61"/>
    </location>
</feature>
<feature type="compositionally biased region" description="Low complexity" evidence="1">
    <location>
        <begin position="106"/>
        <end position="116"/>
    </location>
</feature>
<feature type="non-terminal residue" evidence="2">
    <location>
        <position position="195"/>
    </location>
</feature>